<evidence type="ECO:0000256" key="1">
    <source>
        <dbReference type="ARBA" id="ARBA00004141"/>
    </source>
</evidence>
<evidence type="ECO:0000256" key="3">
    <source>
        <dbReference type="ARBA" id="ARBA00022448"/>
    </source>
</evidence>
<evidence type="ECO:0000256" key="9">
    <source>
        <dbReference type="ARBA" id="ARBA00023136"/>
    </source>
</evidence>
<dbReference type="FunFam" id="3.40.50.300:FF:000240">
    <property type="entry name" value="ABC transporter B family member 20"/>
    <property type="match status" value="1"/>
</dbReference>
<keyword evidence="9 12" id="KW-0472">Membrane</keyword>
<reference evidence="16" key="1">
    <citation type="submission" date="2015-12" db="EMBL/GenBank/DDBJ databases">
        <title>Update maize B73 reference genome by single molecule sequencing technologies.</title>
        <authorList>
            <consortium name="Maize Genome Sequencing Project"/>
            <person name="Ware D."/>
        </authorList>
    </citation>
    <scope>NUCLEOTIDE SEQUENCE [LARGE SCALE GENOMIC DNA]</scope>
    <source>
        <strain evidence="16">cv. B73</strain>
    </source>
</reference>
<reference evidence="15" key="2">
    <citation type="submission" date="2019-07" db="EMBL/GenBank/DDBJ databases">
        <authorList>
            <person name="Seetharam A."/>
            <person name="Woodhouse M."/>
            <person name="Cannon E."/>
        </authorList>
    </citation>
    <scope>NUCLEOTIDE SEQUENCE [LARGE SCALE GENOMIC DNA]</scope>
    <source>
        <strain evidence="15">cv. B73</strain>
    </source>
</reference>
<feature type="compositionally biased region" description="Polar residues" evidence="11">
    <location>
        <begin position="75"/>
        <end position="100"/>
    </location>
</feature>
<proteinExistence type="evidence at protein level"/>
<evidence type="ECO:0000256" key="4">
    <source>
        <dbReference type="ARBA" id="ARBA00022692"/>
    </source>
</evidence>
<protein>
    <recommendedName>
        <fullName evidence="18">ABC transporter B family member 6</fullName>
    </recommendedName>
</protein>
<dbReference type="InterPro" id="IPR039421">
    <property type="entry name" value="Type_1_exporter"/>
</dbReference>
<reference evidence="15" key="3">
    <citation type="submission" date="2021-05" db="UniProtKB">
        <authorList>
            <consortium name="EnsemblPlants"/>
        </authorList>
    </citation>
    <scope>IDENTIFICATION</scope>
    <source>
        <strain evidence="15">cv. B73</strain>
    </source>
</reference>
<dbReference type="SUPFAM" id="SSF90123">
    <property type="entry name" value="ABC transporter transmembrane region"/>
    <property type="match status" value="1"/>
</dbReference>
<feature type="transmembrane region" description="Helical" evidence="12">
    <location>
        <begin position="421"/>
        <end position="443"/>
    </location>
</feature>
<evidence type="ECO:0000259" key="13">
    <source>
        <dbReference type="PROSITE" id="PS50893"/>
    </source>
</evidence>
<evidence type="ECO:0000256" key="8">
    <source>
        <dbReference type="ARBA" id="ARBA00022989"/>
    </source>
</evidence>
<keyword evidence="7" id="KW-0067">ATP-binding</keyword>
<sequence>MLGRSTIIIARRLCLIKNADYIAVMEEGHLVEMGTHDELLNLDGLYAELLRCEEATKLPKRMPTKNSRERKSLQAEDTSVSQYFQESSSPKMAKSPSLQRTHGMLQFWRSDTNRNSHDSPKDPSPPSEQTIDNGIPMVAIETERTPSIKRQDSFEMKLPDLPKVDVHRIQRQSSKNSDPDSPISPLLTSDPKNERSHSQTFSRPQSERDDTSSEHSELDEVQHQKPPSFWRLATLSIAEWPYALLGMGVITVLVNWLQHFYFGIMGEKMTERIRRMMFSAMLRNEIGWFDKEENNADTLSLRLANDATFVRAAFSNRLSIFIQDTAAVSVALLIGILLGWRVALVALATLPVLVISAIAQKLWLAGFSRGIQEMHRKASLVLEDAVRNIYTVVAFCAGDKIMELYRLHLGKILKQSLVQGLAIGFGFGLSQFLLFACNALLLWYTAISVDKQHLTIATGLKEYILFSFASFALVEPFGLAPYILKRRKSLTSVFEIIDREPRIDPDDTTGLKPPNVYGSIEFKSVDFSYPARPDILVLSNFNLKVSGGQTVAVVGVLGSGKSTLISLIERFYDPVAGQVLLDGRDMKSFNLRWLRSHMGLIQQDPVIFSTTIRENIIYARHNATEAEMKEAARIANAHHFISSLPHGYDTHVGMRGVDLTPGQKQRIAIARVVLKNAPILLLDEASSAIESESSRVVQEALDTLVMGNKTTILIAHRAAMMKHVDNIVVLNGGRIVEQGTHDSLMDQNGLYVRLMQPHFGKGLRQHRLM</sequence>
<evidence type="ECO:0000256" key="12">
    <source>
        <dbReference type="SAM" id="Phobius"/>
    </source>
</evidence>
<dbReference type="Gene3D" id="3.40.50.300">
    <property type="entry name" value="P-loop containing nucleotide triphosphate hydrolases"/>
    <property type="match status" value="2"/>
</dbReference>
<evidence type="ECO:0000256" key="7">
    <source>
        <dbReference type="ARBA" id="ARBA00022840"/>
    </source>
</evidence>
<keyword evidence="10" id="KW-0325">Glycoprotein</keyword>
<feature type="domain" description="ABC transporter" evidence="13">
    <location>
        <begin position="520"/>
        <end position="757"/>
    </location>
</feature>
<feature type="transmembrane region" description="Helical" evidence="12">
    <location>
        <begin position="318"/>
        <end position="338"/>
    </location>
</feature>
<feature type="region of interest" description="Disordered" evidence="11">
    <location>
        <begin position="60"/>
        <end position="223"/>
    </location>
</feature>
<evidence type="ECO:0008006" key="18">
    <source>
        <dbReference type="Google" id="ProtNLM"/>
    </source>
</evidence>
<evidence type="ECO:0000256" key="10">
    <source>
        <dbReference type="ARBA" id="ARBA00023180"/>
    </source>
</evidence>
<dbReference type="GO" id="GO:0005524">
    <property type="term" value="F:ATP binding"/>
    <property type="evidence" value="ECO:0007669"/>
    <property type="project" value="UniProtKB-KW"/>
</dbReference>
<dbReference type="PANTHER" id="PTHR24222">
    <property type="entry name" value="ABC TRANSPORTER B FAMILY"/>
    <property type="match status" value="1"/>
</dbReference>
<keyword evidence="16" id="KW-1185">Reference proteome</keyword>
<dbReference type="CDD" id="cd18578">
    <property type="entry name" value="ABC_6TM_Pgp_ABCB1_D2_like"/>
    <property type="match status" value="1"/>
</dbReference>
<feature type="compositionally biased region" description="Basic and acidic residues" evidence="11">
    <location>
        <begin position="205"/>
        <end position="223"/>
    </location>
</feature>
<feature type="transmembrane region" description="Helical" evidence="12">
    <location>
        <begin position="344"/>
        <end position="367"/>
    </location>
</feature>
<keyword evidence="3" id="KW-0813">Transport</keyword>
<organism evidence="15 16">
    <name type="scientific">Zea mays</name>
    <name type="common">Maize</name>
    <dbReference type="NCBI Taxonomy" id="4577"/>
    <lineage>
        <taxon>Eukaryota</taxon>
        <taxon>Viridiplantae</taxon>
        <taxon>Streptophyta</taxon>
        <taxon>Embryophyta</taxon>
        <taxon>Tracheophyta</taxon>
        <taxon>Spermatophyta</taxon>
        <taxon>Magnoliopsida</taxon>
        <taxon>Liliopsida</taxon>
        <taxon>Poales</taxon>
        <taxon>Poaceae</taxon>
        <taxon>PACMAD clade</taxon>
        <taxon>Panicoideae</taxon>
        <taxon>Andropogonodae</taxon>
        <taxon>Andropogoneae</taxon>
        <taxon>Tripsacinae</taxon>
        <taxon>Zea</taxon>
    </lineage>
</organism>
<comment type="similarity">
    <text evidence="2">Belongs to the ABC transporter superfamily. ABCB family. Multidrug resistance exporter (TC 3.A.1.201) subfamily.</text>
</comment>
<dbReference type="GO" id="GO:0016887">
    <property type="term" value="F:ATP hydrolysis activity"/>
    <property type="evidence" value="ECO:0007669"/>
    <property type="project" value="InterPro"/>
</dbReference>
<dbReference type="GO" id="GO:0016020">
    <property type="term" value="C:membrane"/>
    <property type="evidence" value="ECO:0007669"/>
    <property type="project" value="UniProtKB-SubCell"/>
</dbReference>
<evidence type="ECO:0000256" key="6">
    <source>
        <dbReference type="ARBA" id="ARBA00022741"/>
    </source>
</evidence>
<dbReference type="InterPro" id="IPR027417">
    <property type="entry name" value="P-loop_NTPase"/>
</dbReference>
<dbReference type="SUPFAM" id="SSF52540">
    <property type="entry name" value="P-loop containing nucleoside triphosphate hydrolases"/>
    <property type="match status" value="2"/>
</dbReference>
<evidence type="ECO:0000259" key="14">
    <source>
        <dbReference type="PROSITE" id="PS50929"/>
    </source>
</evidence>
<dbReference type="GO" id="GO:0140359">
    <property type="term" value="F:ABC-type transporter activity"/>
    <property type="evidence" value="ECO:0007669"/>
    <property type="project" value="InterPro"/>
</dbReference>
<dbReference type="SMART" id="SM00382">
    <property type="entry name" value="AAA"/>
    <property type="match status" value="1"/>
</dbReference>
<dbReference type="InterPro" id="IPR036640">
    <property type="entry name" value="ABC1_TM_sf"/>
</dbReference>
<feature type="transmembrane region" description="Helical" evidence="12">
    <location>
        <begin position="463"/>
        <end position="484"/>
    </location>
</feature>
<dbReference type="InterPro" id="IPR011527">
    <property type="entry name" value="ABC1_TM_dom"/>
</dbReference>
<evidence type="ECO:0000313" key="16">
    <source>
        <dbReference type="Proteomes" id="UP000007305"/>
    </source>
</evidence>
<keyword evidence="17" id="KW-1267">Proteomics identification</keyword>
<evidence type="ECO:0000256" key="11">
    <source>
        <dbReference type="SAM" id="MobiDB-lite"/>
    </source>
</evidence>
<accession>A0A804LI66</accession>
<dbReference type="PROSITE" id="PS50893">
    <property type="entry name" value="ABC_TRANSPORTER_2"/>
    <property type="match status" value="1"/>
</dbReference>
<dbReference type="Pfam" id="PF00005">
    <property type="entry name" value="ABC_tran"/>
    <property type="match status" value="1"/>
</dbReference>
<dbReference type="Gramene" id="Zm00001eb012760_T003">
    <property type="protein sequence ID" value="Zm00001eb012760_P003"/>
    <property type="gene ID" value="Zm00001eb012760"/>
</dbReference>
<feature type="compositionally biased region" description="Basic and acidic residues" evidence="11">
    <location>
        <begin position="111"/>
        <end position="121"/>
    </location>
</feature>
<dbReference type="PROSITE" id="PS50929">
    <property type="entry name" value="ABC_TM1F"/>
    <property type="match status" value="1"/>
</dbReference>
<dbReference type="Proteomes" id="UP000007305">
    <property type="component" value="Chromosome 1"/>
</dbReference>
<evidence type="ECO:0007829" key="17">
    <source>
        <dbReference type="PeptideAtlas" id="A0A804LI66"/>
    </source>
</evidence>
<evidence type="ECO:0000256" key="2">
    <source>
        <dbReference type="ARBA" id="ARBA00007577"/>
    </source>
</evidence>
<dbReference type="Gene3D" id="1.20.1560.10">
    <property type="entry name" value="ABC transporter type 1, transmembrane domain"/>
    <property type="match status" value="2"/>
</dbReference>
<dbReference type="Pfam" id="PF00664">
    <property type="entry name" value="ABC_membrane"/>
    <property type="match status" value="1"/>
</dbReference>
<dbReference type="InterPro" id="IPR003593">
    <property type="entry name" value="AAA+_ATPase"/>
</dbReference>
<gene>
    <name evidence="15" type="primary">LOC103644583</name>
</gene>
<evidence type="ECO:0000313" key="15">
    <source>
        <dbReference type="EnsemblPlants" id="Zm00001eb012760_P003"/>
    </source>
</evidence>
<evidence type="ECO:0000256" key="5">
    <source>
        <dbReference type="ARBA" id="ARBA00022737"/>
    </source>
</evidence>
<dbReference type="PANTHER" id="PTHR24222:SF70">
    <property type="entry name" value="BRACHYTIC2"/>
    <property type="match status" value="1"/>
</dbReference>
<feature type="domain" description="ABC transmembrane type-1" evidence="14">
    <location>
        <begin position="218"/>
        <end position="489"/>
    </location>
</feature>
<keyword evidence="8 12" id="KW-1133">Transmembrane helix</keyword>
<feature type="transmembrane region" description="Helical" evidence="12">
    <location>
        <begin position="240"/>
        <end position="264"/>
    </location>
</feature>
<dbReference type="AlphaFoldDB" id="A0A804LI66"/>
<dbReference type="InterPro" id="IPR003439">
    <property type="entry name" value="ABC_transporter-like_ATP-bd"/>
</dbReference>
<dbReference type="FunFam" id="1.20.1560.10:FF:000049">
    <property type="entry name" value="ABC transporter B family member 6"/>
    <property type="match status" value="1"/>
</dbReference>
<feature type="compositionally biased region" description="Basic and acidic residues" evidence="11">
    <location>
        <begin position="141"/>
        <end position="168"/>
    </location>
</feature>
<comment type="subcellular location">
    <subcellularLocation>
        <location evidence="1">Membrane</location>
        <topology evidence="1">Multi-pass membrane protein</topology>
    </subcellularLocation>
</comment>
<name>A0A804LI66_MAIZE</name>
<keyword evidence="6" id="KW-0547">Nucleotide-binding</keyword>
<keyword evidence="4 12" id="KW-0812">Transmembrane</keyword>
<dbReference type="EnsemblPlants" id="Zm00001eb012760_T003">
    <property type="protein sequence ID" value="Zm00001eb012760_P003"/>
    <property type="gene ID" value="Zm00001eb012760"/>
</dbReference>
<keyword evidence="5" id="KW-0677">Repeat</keyword>